<keyword evidence="1" id="KW-0812">Transmembrane</keyword>
<evidence type="ECO:0000259" key="2">
    <source>
        <dbReference type="Pfam" id="PF09850"/>
    </source>
</evidence>
<dbReference type="PANTHER" id="PTHR38033">
    <property type="entry name" value="MEMBRANE PROTEIN-RELATED"/>
    <property type="match status" value="1"/>
</dbReference>
<dbReference type="NCBIfam" id="TIGR03349">
    <property type="entry name" value="IV_VI_DotU"/>
    <property type="match status" value="1"/>
</dbReference>
<keyword evidence="1" id="KW-0472">Membrane</keyword>
<dbReference type="NCBIfam" id="NF038228">
    <property type="entry name" value="IcmH_DotU_IVB"/>
    <property type="match status" value="1"/>
</dbReference>
<organism evidence="3">
    <name type="scientific">Pseudomonas sp. MYb327</name>
    <dbReference type="NCBI Taxonomy" id="2745230"/>
    <lineage>
        <taxon>Bacteria</taxon>
        <taxon>Pseudomonadati</taxon>
        <taxon>Pseudomonadota</taxon>
        <taxon>Gammaproteobacteria</taxon>
        <taxon>Pseudomonadales</taxon>
        <taxon>Pseudomonadaceae</taxon>
        <taxon>Pseudomonas</taxon>
    </lineage>
</organism>
<gene>
    <name evidence="3" type="primary">icmH</name>
    <name evidence="3" type="ORF">ABVN21_23825</name>
</gene>
<sequence>MIKDMEFCQDDKTVLLDRQGHGPAQGPLTDSAAPPRFEQLEERMVYSAQRGPAASFSISLNPLVAAASCLLSEVVRLKRNAVSEDLPSLNKRLSLAVENFSISAQHNSVEASHLSTARYVLCTVVDEAVVTTAWGKESEWSQMSLLSKFHNETSGGEKFFHLLVSLSKNPVKHLLILELMYLCLSLGFEGKYRIQSRGLMELEELRDALYRQIRHLRPDVPRELSTHLQGIRDQRKDWVRIVPWWTVVVITAVCMAVMYSGFAWVLSEQRTTVLQPFQQLDQAALELQSQRLNRGA</sequence>
<feature type="domain" description="Type IV / VI secretion system DotU" evidence="2">
    <location>
        <begin position="62"/>
        <end position="264"/>
    </location>
</feature>
<protein>
    <submittedName>
        <fullName evidence="3">Type IVB secretion system protein IcmH/DotU</fullName>
    </submittedName>
</protein>
<feature type="transmembrane region" description="Helical" evidence="1">
    <location>
        <begin position="242"/>
        <end position="266"/>
    </location>
</feature>
<dbReference type="RefSeq" id="WP_339552529.1">
    <property type="nucleotide sequence ID" value="NZ_CP159258.1"/>
</dbReference>
<evidence type="ECO:0000313" key="3">
    <source>
        <dbReference type="EMBL" id="XCG73743.1"/>
    </source>
</evidence>
<dbReference type="InterPro" id="IPR038522">
    <property type="entry name" value="T4/T6SS_DotU_sf"/>
</dbReference>
<dbReference type="InterPro" id="IPR017732">
    <property type="entry name" value="T4/T6SS_DotU"/>
</dbReference>
<dbReference type="Gene3D" id="1.25.40.590">
    <property type="entry name" value="Type IV / VI secretion system, DotU"/>
    <property type="match status" value="1"/>
</dbReference>
<proteinExistence type="predicted"/>
<accession>A0AAU8E356</accession>
<dbReference type="PANTHER" id="PTHR38033:SF1">
    <property type="entry name" value="DOTU FAMILY TYPE IV_VI SECRETION SYSTEM PROTEIN"/>
    <property type="match status" value="1"/>
</dbReference>
<name>A0AAU8E356_9PSED</name>
<keyword evidence="1" id="KW-1133">Transmembrane helix</keyword>
<reference evidence="3" key="1">
    <citation type="submission" date="2024-06" db="EMBL/GenBank/DDBJ databases">
        <title>The Caenorhabditis elegans bacterial microbiome influences microsporidia infection through nutrient limitation and inhibiting parasite invasion.</title>
        <authorList>
            <person name="Tamim El Jarkass H."/>
            <person name="Castelblanco S."/>
            <person name="Kaur M."/>
            <person name="Wan Y.C."/>
            <person name="Ellis A.E."/>
            <person name="Sheldon R.D."/>
            <person name="Lien E.C."/>
            <person name="Burton N.O."/>
            <person name="Wright G.D."/>
            <person name="Reinke A.W."/>
        </authorList>
    </citation>
    <scope>NUCLEOTIDE SEQUENCE</scope>
    <source>
        <strain evidence="3">MYb327</strain>
    </source>
</reference>
<dbReference type="AlphaFoldDB" id="A0AAU8E356"/>
<evidence type="ECO:0000256" key="1">
    <source>
        <dbReference type="SAM" id="Phobius"/>
    </source>
</evidence>
<dbReference type="Pfam" id="PF09850">
    <property type="entry name" value="DotU"/>
    <property type="match status" value="1"/>
</dbReference>
<dbReference type="EMBL" id="CP159258">
    <property type="protein sequence ID" value="XCG73743.1"/>
    <property type="molecule type" value="Genomic_DNA"/>
</dbReference>